<evidence type="ECO:0000313" key="2">
    <source>
        <dbReference type="Proteomes" id="UP000077266"/>
    </source>
</evidence>
<reference evidence="1 2" key="1">
    <citation type="journal article" date="2016" name="Mol. Biol. Evol.">
        <title>Comparative Genomics of Early-Diverging Mushroom-Forming Fungi Provides Insights into the Origins of Lignocellulose Decay Capabilities.</title>
        <authorList>
            <person name="Nagy L.G."/>
            <person name="Riley R."/>
            <person name="Tritt A."/>
            <person name="Adam C."/>
            <person name="Daum C."/>
            <person name="Floudas D."/>
            <person name="Sun H."/>
            <person name="Yadav J.S."/>
            <person name="Pangilinan J."/>
            <person name="Larsson K.H."/>
            <person name="Matsuura K."/>
            <person name="Barry K."/>
            <person name="Labutti K."/>
            <person name="Kuo R."/>
            <person name="Ohm R.A."/>
            <person name="Bhattacharya S.S."/>
            <person name="Shirouzu T."/>
            <person name="Yoshinaga Y."/>
            <person name="Martin F.M."/>
            <person name="Grigoriev I.V."/>
            <person name="Hibbett D.S."/>
        </authorList>
    </citation>
    <scope>NUCLEOTIDE SEQUENCE [LARGE SCALE GENOMIC DNA]</scope>
    <source>
        <strain evidence="1 2">HHB12029</strain>
    </source>
</reference>
<dbReference type="InParanoid" id="A0A166NJI0"/>
<dbReference type="Proteomes" id="UP000077266">
    <property type="component" value="Unassembled WGS sequence"/>
</dbReference>
<accession>A0A166NJI0</accession>
<dbReference type="AlphaFoldDB" id="A0A166NJI0"/>
<keyword evidence="2" id="KW-1185">Reference proteome</keyword>
<evidence type="ECO:0000313" key="1">
    <source>
        <dbReference type="EMBL" id="KZV79227.1"/>
    </source>
</evidence>
<protein>
    <recommendedName>
        <fullName evidence="3">F-box domain-containing protein</fullName>
    </recommendedName>
</protein>
<dbReference type="EMBL" id="KV426656">
    <property type="protein sequence ID" value="KZV79227.1"/>
    <property type="molecule type" value="Genomic_DNA"/>
</dbReference>
<evidence type="ECO:0008006" key="3">
    <source>
        <dbReference type="Google" id="ProtNLM"/>
    </source>
</evidence>
<organism evidence="1 2">
    <name type="scientific">Exidia glandulosa HHB12029</name>
    <dbReference type="NCBI Taxonomy" id="1314781"/>
    <lineage>
        <taxon>Eukaryota</taxon>
        <taxon>Fungi</taxon>
        <taxon>Dikarya</taxon>
        <taxon>Basidiomycota</taxon>
        <taxon>Agaricomycotina</taxon>
        <taxon>Agaricomycetes</taxon>
        <taxon>Auriculariales</taxon>
        <taxon>Exidiaceae</taxon>
        <taxon>Exidia</taxon>
    </lineage>
</organism>
<sequence length="298" mass="33275">MDAALSRLPLELVLLVAEHVALDQVHVWTSWVATLCLVCKRFRRVVTPILYAAIAVTNSNFDLLITTSCLPDTPMRHTTSLILTSVNHWTNHEALLALPLTLALANLSAFTGSTRLLAILLQAGHTLNLLSAYLTDVTPASDPFNIAAVQPVVQTLSRLHVIYDIYDEEPSIQPDLSSSQVEYLVIDLFSEASSLEDEAIDLSPITPLATASPRLRRVLFRARCVREPDAQRVAQAVVEWAQGRRDQRIYVDDTYVPIGDGLQTEWKWKDLDEQDALDGSSLWFRGRQAWYPFAPSTN</sequence>
<proteinExistence type="predicted"/>
<gene>
    <name evidence="1" type="ORF">EXIGLDRAFT_846743</name>
</gene>
<name>A0A166NJI0_EXIGL</name>